<evidence type="ECO:0000256" key="8">
    <source>
        <dbReference type="SAM" id="MobiDB-lite"/>
    </source>
</evidence>
<dbReference type="InterPro" id="IPR016555">
    <property type="entry name" value="PLipase_D_euk"/>
</dbReference>
<dbReference type="SMART" id="SM00155">
    <property type="entry name" value="PLDc"/>
    <property type="match status" value="2"/>
</dbReference>
<feature type="compositionally biased region" description="Polar residues" evidence="8">
    <location>
        <begin position="14"/>
        <end position="25"/>
    </location>
</feature>
<dbReference type="GO" id="GO:0035091">
    <property type="term" value="F:phosphatidylinositol binding"/>
    <property type="evidence" value="ECO:0007669"/>
    <property type="project" value="InterPro"/>
</dbReference>
<reference evidence="10" key="1">
    <citation type="submission" date="2016-06" db="EMBL/GenBank/DDBJ databases">
        <authorList>
            <person name="Cuomo C."/>
            <person name="Litvintseva A."/>
            <person name="Heitman J."/>
            <person name="Chen Y."/>
            <person name="Sun S."/>
            <person name="Springer D."/>
            <person name="Dromer F."/>
            <person name="Young S."/>
            <person name="Zeng Q."/>
            <person name="Chapman S."/>
            <person name="Gujja S."/>
            <person name="Saif S."/>
            <person name="Birren B."/>
        </authorList>
    </citation>
    <scope>NUCLEOTIDE SEQUENCE</scope>
    <source>
        <strain evidence="10">CBS 7841</strain>
    </source>
</reference>
<dbReference type="SUPFAM" id="SSF64268">
    <property type="entry name" value="PX domain"/>
    <property type="match status" value="1"/>
</dbReference>
<dbReference type="Proteomes" id="UP000094043">
    <property type="component" value="Chromosome 4"/>
</dbReference>
<proteinExistence type="inferred from homology"/>
<dbReference type="KEGG" id="cdep:91088152"/>
<dbReference type="FunFam" id="3.30.870.10:FF:000011">
    <property type="entry name" value="Phospholipase"/>
    <property type="match status" value="1"/>
</dbReference>
<dbReference type="Pfam" id="PF00614">
    <property type="entry name" value="PLDc"/>
    <property type="match status" value="1"/>
</dbReference>
<dbReference type="GeneID" id="91088152"/>
<dbReference type="Gene3D" id="3.30.870.10">
    <property type="entry name" value="Endonuclease Chain A"/>
    <property type="match status" value="2"/>
</dbReference>
<evidence type="ECO:0000256" key="7">
    <source>
        <dbReference type="PIRNR" id="PIRNR009376"/>
    </source>
</evidence>
<evidence type="ECO:0000256" key="1">
    <source>
        <dbReference type="ARBA" id="ARBA00000798"/>
    </source>
</evidence>
<dbReference type="InterPro" id="IPR001736">
    <property type="entry name" value="PLipase_D/transphosphatidylase"/>
</dbReference>
<evidence type="ECO:0000256" key="6">
    <source>
        <dbReference type="ARBA" id="ARBA00023098"/>
    </source>
</evidence>
<dbReference type="Gene3D" id="3.30.1520.10">
    <property type="entry name" value="Phox-like domain"/>
    <property type="match status" value="1"/>
</dbReference>
<evidence type="ECO:0000313" key="10">
    <source>
        <dbReference type="EMBL" id="WVN88729.1"/>
    </source>
</evidence>
<keyword evidence="11" id="KW-1185">Reference proteome</keyword>
<dbReference type="CDD" id="cd09141">
    <property type="entry name" value="PLDc_vPLD1_2_yPLD_like_2"/>
    <property type="match status" value="1"/>
</dbReference>
<dbReference type="SUPFAM" id="SSF56024">
    <property type="entry name" value="Phospholipase D/nuclease"/>
    <property type="match status" value="2"/>
</dbReference>
<evidence type="ECO:0000259" key="9">
    <source>
        <dbReference type="PROSITE" id="PS50035"/>
    </source>
</evidence>
<feature type="region of interest" description="Disordered" evidence="8">
    <location>
        <begin position="1"/>
        <end position="68"/>
    </location>
</feature>
<keyword evidence="5 7" id="KW-0442">Lipid degradation</keyword>
<name>A0AAJ8JUV5_9TREE</name>
<reference evidence="10" key="2">
    <citation type="journal article" date="2022" name="Elife">
        <title>Obligate sexual reproduction of a homothallic fungus closely related to the Cryptococcus pathogenic species complex.</title>
        <authorList>
            <person name="Passer A.R."/>
            <person name="Clancey S.A."/>
            <person name="Shea T."/>
            <person name="David-Palma M."/>
            <person name="Averette A.F."/>
            <person name="Boekhout T."/>
            <person name="Porcel B.M."/>
            <person name="Nowrousian M."/>
            <person name="Cuomo C.A."/>
            <person name="Sun S."/>
            <person name="Heitman J."/>
            <person name="Coelho M.A."/>
        </authorList>
    </citation>
    <scope>NUCLEOTIDE SEQUENCE</scope>
    <source>
        <strain evidence="10">CBS 7841</strain>
    </source>
</reference>
<comment type="catalytic activity">
    <reaction evidence="1 7">
        <text>a 1,2-diacyl-sn-glycero-3-phosphocholine + H2O = a 1,2-diacyl-sn-glycero-3-phosphate + choline + H(+)</text>
        <dbReference type="Rhea" id="RHEA:14445"/>
        <dbReference type="ChEBI" id="CHEBI:15354"/>
        <dbReference type="ChEBI" id="CHEBI:15377"/>
        <dbReference type="ChEBI" id="CHEBI:15378"/>
        <dbReference type="ChEBI" id="CHEBI:57643"/>
        <dbReference type="ChEBI" id="CHEBI:58608"/>
        <dbReference type="EC" id="3.1.4.4"/>
    </reaction>
</comment>
<feature type="region of interest" description="Disordered" evidence="8">
    <location>
        <begin position="1044"/>
        <end position="1075"/>
    </location>
</feature>
<dbReference type="PANTHER" id="PTHR18896">
    <property type="entry name" value="PHOSPHOLIPASE D"/>
    <property type="match status" value="1"/>
</dbReference>
<dbReference type="InterPro" id="IPR015679">
    <property type="entry name" value="PLipase_D_fam"/>
</dbReference>
<dbReference type="RefSeq" id="XP_066069429.1">
    <property type="nucleotide sequence ID" value="XM_066213332.1"/>
</dbReference>
<dbReference type="CDD" id="cd09138">
    <property type="entry name" value="PLDc_vPLD1_2_yPLD_like_1"/>
    <property type="match status" value="1"/>
</dbReference>
<feature type="compositionally biased region" description="Polar residues" evidence="8">
    <location>
        <begin position="37"/>
        <end position="49"/>
    </location>
</feature>
<dbReference type="PROSITE" id="PS50035">
    <property type="entry name" value="PLD"/>
    <property type="match status" value="1"/>
</dbReference>
<accession>A0AAJ8JUV5</accession>
<evidence type="ECO:0000256" key="3">
    <source>
        <dbReference type="ARBA" id="ARBA00022737"/>
    </source>
</evidence>
<dbReference type="PIRSF" id="PIRSF009376">
    <property type="entry name" value="Phospholipase_D_euk"/>
    <property type="match status" value="1"/>
</dbReference>
<keyword evidence="3" id="KW-0677">Repeat</keyword>
<gene>
    <name evidence="10" type="ORF">L203_103942</name>
</gene>
<dbReference type="InterPro" id="IPR036871">
    <property type="entry name" value="PX_dom_sf"/>
</dbReference>
<organism evidence="10 11">
    <name type="scientific">Cryptococcus depauperatus CBS 7841</name>
    <dbReference type="NCBI Taxonomy" id="1295531"/>
    <lineage>
        <taxon>Eukaryota</taxon>
        <taxon>Fungi</taxon>
        <taxon>Dikarya</taxon>
        <taxon>Basidiomycota</taxon>
        <taxon>Agaricomycotina</taxon>
        <taxon>Tremellomycetes</taxon>
        <taxon>Tremellales</taxon>
        <taxon>Cryptococcaceae</taxon>
        <taxon>Cryptococcus</taxon>
    </lineage>
</organism>
<protein>
    <recommendedName>
        <fullName evidence="7">Phospholipase</fullName>
        <ecNumber evidence="7">3.1.4.4</ecNumber>
    </recommendedName>
</protein>
<sequence length="1280" mass="145505">MPMDPASEARRVVPNTSSSLLSQPSAKPEPISRLEQDCNNMSELATSASHESKMEQKHESPLRQREAPVLIETQRSKPPWQPLKMKEHINSVNVDERGSKFEDEEPKQVAEDATLSKWSTLRSRVTPLSIGALNPNLTRASITNSSLPVTSALFAGQLPVMILKTWLDRDEYGRKAVPVLLSNLKIKIDDSIGFLPEEHPSKEMYKIECEYGDGAVKWVVYRELRDFLSLHAHYKAANIGTSVAGLRSTRKVEIPDFPKMSIPYLNKFEKSLGERKSKFDGKLDYAKECRAALQHYLVQLICAVIFRPESNRLCIFLELSALTLYLAPLGGFQGKAGFLRISGSNASRRANRPGIMPSSWRLGKEPKWFIVRDTYCVATTGPETTDVYDVFLFDSDFTIIRPTRYYRQGALILSGHKATKTIKIDSDGVSQNHESLPWIDAEENNDRATRFGNEEGSKLQNMNYEKELQASQHTFYIMNSGRKLKLVAKNARHMYQFIVSMEKIAAQCIWTKHHRFNSFAPARVNVAAQWLVDGRDYFWNLSRAINMAKDRIYIHDWWISPEIYLRRPGDERYRLDNLLKRKAESGVKIFIIIYNEVSDKATPVDSIYTKKSLMNLHKNIMVQRSPSHLQTGTLYWSHVIDETIAFLGGLDLCFGRWDTSQHILVDDENTAPDGPNGPVWRGKDYANERVMEYSNLDKPFEDMIDRSKIPRMPWHDVGLQFVGQPARDLCRHFVQRWNLLIRTKNHKRHMPFLLPPPEFTNRQLQELKLQGSCEVQICRSTGPWSMGTFTKVECSIQEAYCNSIQTSKHFVYIENQFFITSTIVDGIVIENRIGDALVERIIRAHKEKTAWRACIIIPLLPGYSYPIDSNEASSVRLILEFQNKTISRGVNSIFSRLKEKGIEPDDYISFFSLRGWAKFKLGHLTTEQIYIHGKTMIVDDRLILCGSANINERSQRGDRDSEILAVVRDIDMIDSTMAGHPFKVGRLAHSLRVRLMQEHVGVDVDKLDEDPVMSQKPLTDDDDPGEWVSTHGMRRYVEESAKVMQEERSDSGKGAVNNPGIEAQVTSESTLPSSSSFKLDLFNDPLEKEFWNDIWIATAIRNTELFRKVFRCIPDDLVTSWAQYKAFASYADKLSNGSEKATQLTCKESTGIPLATNTQDAMGGRTNSGQNDITLEGEPDKNGFVSNIIKNPLGRSPSHGEESSERLLKAEKSELEAQEGKGLGSPSGYTLEGEKDKLEMLLDEVRGHLVIYPTKFLEGEDIANNFLFNSDKILPLPIYN</sequence>
<dbReference type="GO" id="GO:0006654">
    <property type="term" value="P:phosphatidic acid biosynthetic process"/>
    <property type="evidence" value="ECO:0007669"/>
    <property type="project" value="InterPro"/>
</dbReference>
<evidence type="ECO:0000313" key="11">
    <source>
        <dbReference type="Proteomes" id="UP000094043"/>
    </source>
</evidence>
<keyword evidence="4 7" id="KW-0378">Hydrolase</keyword>
<dbReference type="EC" id="3.1.4.4" evidence="7"/>
<dbReference type="GO" id="GO:0009395">
    <property type="term" value="P:phospholipid catabolic process"/>
    <property type="evidence" value="ECO:0007669"/>
    <property type="project" value="TreeGrafter"/>
</dbReference>
<dbReference type="PANTHER" id="PTHR18896:SF76">
    <property type="entry name" value="PHOSPHOLIPASE"/>
    <property type="match status" value="1"/>
</dbReference>
<comment type="similarity">
    <text evidence="2 7">Belongs to the phospholipase D family.</text>
</comment>
<dbReference type="GO" id="GO:0035556">
    <property type="term" value="P:intracellular signal transduction"/>
    <property type="evidence" value="ECO:0007669"/>
    <property type="project" value="InterPro"/>
</dbReference>
<feature type="compositionally biased region" description="Basic and acidic residues" evidence="8">
    <location>
        <begin position="50"/>
        <end position="66"/>
    </location>
</feature>
<keyword evidence="6" id="KW-0443">Lipid metabolism</keyword>
<feature type="domain" description="PLD phosphodiesterase" evidence="9">
    <location>
        <begin position="927"/>
        <end position="954"/>
    </location>
</feature>
<reference evidence="10" key="3">
    <citation type="submission" date="2024-01" db="EMBL/GenBank/DDBJ databases">
        <authorList>
            <person name="Coelho M.A."/>
            <person name="David-Palma M."/>
            <person name="Shea T."/>
            <person name="Sun S."/>
            <person name="Cuomo C.A."/>
            <person name="Heitman J."/>
        </authorList>
    </citation>
    <scope>NUCLEOTIDE SEQUENCE</scope>
    <source>
        <strain evidence="10">CBS 7841</strain>
    </source>
</reference>
<evidence type="ECO:0000256" key="4">
    <source>
        <dbReference type="ARBA" id="ARBA00022801"/>
    </source>
</evidence>
<dbReference type="CDD" id="cd06093">
    <property type="entry name" value="PX_domain"/>
    <property type="match status" value="1"/>
</dbReference>
<dbReference type="EMBL" id="CP143787">
    <property type="protein sequence ID" value="WVN88729.1"/>
    <property type="molecule type" value="Genomic_DNA"/>
</dbReference>
<dbReference type="AlphaFoldDB" id="A0AAJ8JUV5"/>
<evidence type="ECO:0000256" key="2">
    <source>
        <dbReference type="ARBA" id="ARBA00008664"/>
    </source>
</evidence>
<evidence type="ECO:0000256" key="5">
    <source>
        <dbReference type="ARBA" id="ARBA00022963"/>
    </source>
</evidence>
<dbReference type="GO" id="GO:0004630">
    <property type="term" value="F:phospholipase D activity"/>
    <property type="evidence" value="ECO:0007669"/>
    <property type="project" value="UniProtKB-UniRule"/>
</dbReference>